<evidence type="ECO:0000313" key="2">
    <source>
        <dbReference type="Proteomes" id="UP000614200"/>
    </source>
</evidence>
<keyword evidence="2" id="KW-1185">Reference proteome</keyword>
<evidence type="ECO:0000313" key="1">
    <source>
        <dbReference type="EMBL" id="MBF4694731.1"/>
    </source>
</evidence>
<dbReference type="Proteomes" id="UP000614200">
    <property type="component" value="Unassembled WGS sequence"/>
</dbReference>
<dbReference type="InterPro" id="IPR020037">
    <property type="entry name" value="DUF4312"/>
</dbReference>
<dbReference type="RefSeq" id="WP_194702969.1">
    <property type="nucleotide sequence ID" value="NZ_JADKNH010000010.1"/>
</dbReference>
<dbReference type="EMBL" id="JADKNH010000010">
    <property type="protein sequence ID" value="MBF4694731.1"/>
    <property type="molecule type" value="Genomic_DNA"/>
</dbReference>
<organism evidence="1 2">
    <name type="scientific">Fusibacter ferrireducens</name>
    <dbReference type="NCBI Taxonomy" id="2785058"/>
    <lineage>
        <taxon>Bacteria</taxon>
        <taxon>Bacillati</taxon>
        <taxon>Bacillota</taxon>
        <taxon>Clostridia</taxon>
        <taxon>Eubacteriales</taxon>
        <taxon>Eubacteriales Family XII. Incertae Sedis</taxon>
        <taxon>Fusibacter</taxon>
    </lineage>
</organism>
<sequence>MDRKQLMEKTRRSLTASGIGKTKDEAFGKALEAMRKQVYKDVEGMILKMEPLEVYLDEVHEEKEIEKFLFLFMPREKWTYKMTFTFVVEISYIARMN</sequence>
<gene>
    <name evidence="1" type="ORF">ISU02_16580</name>
</gene>
<name>A0ABR9ZWK0_9FIRM</name>
<comment type="caution">
    <text evidence="1">The sequence shown here is derived from an EMBL/GenBank/DDBJ whole genome shotgun (WGS) entry which is preliminary data.</text>
</comment>
<dbReference type="Pfam" id="PF14189">
    <property type="entry name" value="DUF4312"/>
    <property type="match status" value="1"/>
</dbReference>
<accession>A0ABR9ZWK0</accession>
<protein>
    <submittedName>
        <fullName evidence="1">DUF4312 family protein</fullName>
    </submittedName>
</protein>
<proteinExistence type="predicted"/>
<reference evidence="1 2" key="1">
    <citation type="submission" date="2020-11" db="EMBL/GenBank/DDBJ databases">
        <title>Fusibacter basophilias sp. nov.</title>
        <authorList>
            <person name="Qiu D."/>
        </authorList>
    </citation>
    <scope>NUCLEOTIDE SEQUENCE [LARGE SCALE GENOMIC DNA]</scope>
    <source>
        <strain evidence="1 2">Q10-2</strain>
    </source>
</reference>